<reference evidence="1 2" key="1">
    <citation type="journal article" date="2012" name="J. Bacteriol.">
        <title>Draft genome sequence of Streptomyces globisporus C-1027, which produces an antitumor antibiotic consisting of a nine-membered enediyne with a chromoprotein.</title>
        <authorList>
            <person name="Wang L."/>
            <person name="Wang S."/>
            <person name="He Q."/>
            <person name="Yu T."/>
            <person name="Li Q."/>
            <person name="Hong B."/>
        </authorList>
    </citation>
    <scope>NUCLEOTIDE SEQUENCE [LARGE SCALE GENOMIC DNA]</scope>
    <source>
        <strain evidence="1 2">C-1027</strain>
    </source>
</reference>
<evidence type="ECO:0000313" key="2">
    <source>
        <dbReference type="Proteomes" id="UP000064183"/>
    </source>
</evidence>
<proteinExistence type="predicted"/>
<organism evidence="1 2">
    <name type="scientific">Streptomyces globisporus C-1027</name>
    <dbReference type="NCBI Taxonomy" id="1172567"/>
    <lineage>
        <taxon>Bacteria</taxon>
        <taxon>Bacillati</taxon>
        <taxon>Actinomycetota</taxon>
        <taxon>Actinomycetes</taxon>
        <taxon>Kitasatosporales</taxon>
        <taxon>Streptomycetaceae</taxon>
        <taxon>Streptomyces</taxon>
    </lineage>
</organism>
<evidence type="ECO:0000313" key="1">
    <source>
        <dbReference type="EMBL" id="ALU93562.1"/>
    </source>
</evidence>
<dbReference type="AlphaFoldDB" id="A0A0U3LYQ5"/>
<sequence length="82" mass="9207">MRWLWRLLRRRSASPAEPLFCGTLIQLVDRRPVVISGVGDPAVPVRESTVRRHGRGSLRGQVRIAPHFDDPHPRISAAFGMA</sequence>
<dbReference type="KEGG" id="sgb:WQO_09435"/>
<dbReference type="EMBL" id="CP013738">
    <property type="protein sequence ID" value="ALU93562.1"/>
    <property type="molecule type" value="Genomic_DNA"/>
</dbReference>
<dbReference type="STRING" id="1172567.WQO_09435"/>
<protein>
    <submittedName>
        <fullName evidence="1">Uncharacterized protein</fullName>
    </submittedName>
</protein>
<gene>
    <name evidence="1" type="ORF">WQO_09435</name>
</gene>
<name>A0A0U3LYQ5_STRGL</name>
<accession>A0A0U3LYQ5</accession>
<dbReference type="Proteomes" id="UP000064183">
    <property type="component" value="Chromosome"/>
</dbReference>